<reference evidence="1 2" key="1">
    <citation type="journal article" date="2016" name="Gut Pathog.">
        <title>Whole genome sequencing of "Faecalibaculum rodentium" ALO17, isolated from C57BL/6J laboratory mouse feces.</title>
        <authorList>
            <person name="Lim S."/>
            <person name="Chang D.H."/>
            <person name="Ahn S."/>
            <person name="Kim B.C."/>
        </authorList>
    </citation>
    <scope>NUCLEOTIDE SEQUENCE [LARGE SCALE GENOMIC DNA]</scope>
    <source>
        <strain evidence="1 2">Alo17</strain>
    </source>
</reference>
<dbReference type="GeneID" id="78478789"/>
<accession>A0A140DXH7</accession>
<dbReference type="Proteomes" id="UP000069771">
    <property type="component" value="Chromosome"/>
</dbReference>
<evidence type="ECO:0000313" key="1">
    <source>
        <dbReference type="EMBL" id="AMK55354.1"/>
    </source>
</evidence>
<dbReference type="KEGG" id="fro:AALO17_22200"/>
<proteinExistence type="predicted"/>
<dbReference type="RefSeq" id="WP_145907646.1">
    <property type="nucleotide sequence ID" value="NZ_CAKOCV010000013.1"/>
</dbReference>
<name>A0A140DXH7_9FIRM</name>
<protein>
    <submittedName>
        <fullName evidence="1">Uncharacterized protein</fullName>
    </submittedName>
</protein>
<evidence type="ECO:0000313" key="2">
    <source>
        <dbReference type="Proteomes" id="UP000069771"/>
    </source>
</evidence>
<dbReference type="AlphaFoldDB" id="A0A140DXH7"/>
<dbReference type="STRING" id="1702221.AALO17_22200"/>
<gene>
    <name evidence="1" type="ORF">AALO17_22200</name>
</gene>
<sequence>MYIEISADHRELMVYEKESVILRRYPVLMIRGEWILFADQKDGRMEILAARVTFDEQGCIASFDRHLTRDQWHVVHKLWQEYEREHRAGG</sequence>
<keyword evidence="2" id="KW-1185">Reference proteome</keyword>
<dbReference type="EMBL" id="CP011391">
    <property type="protein sequence ID" value="AMK55354.1"/>
    <property type="molecule type" value="Genomic_DNA"/>
</dbReference>
<organism evidence="1 2">
    <name type="scientific">Faecalibaculum rodentium</name>
    <dbReference type="NCBI Taxonomy" id="1702221"/>
    <lineage>
        <taxon>Bacteria</taxon>
        <taxon>Bacillati</taxon>
        <taxon>Bacillota</taxon>
        <taxon>Erysipelotrichia</taxon>
        <taxon>Erysipelotrichales</taxon>
        <taxon>Erysipelotrichaceae</taxon>
        <taxon>Faecalibaculum</taxon>
    </lineage>
</organism>